<keyword evidence="2" id="KW-0732">Signal</keyword>
<evidence type="ECO:0000256" key="1">
    <source>
        <dbReference type="ARBA" id="ARBA00010169"/>
    </source>
</evidence>
<evidence type="ECO:0000313" key="4">
    <source>
        <dbReference type="Proteomes" id="UP001152888"/>
    </source>
</evidence>
<comment type="similarity">
    <text evidence="1">Belongs to the CutA family.</text>
</comment>
<dbReference type="GO" id="GO:0005507">
    <property type="term" value="F:copper ion binding"/>
    <property type="evidence" value="ECO:0007669"/>
    <property type="project" value="TreeGrafter"/>
</dbReference>
<accession>A0A9P0JTI3</accession>
<dbReference type="AlphaFoldDB" id="A0A9P0JTI3"/>
<dbReference type="InterPro" id="IPR015867">
    <property type="entry name" value="N-reg_PII/ATP_PRibTrfase_C"/>
</dbReference>
<dbReference type="PANTHER" id="PTHR23419">
    <property type="entry name" value="DIVALENT CATION TOLERANCE CUTA-RELATED"/>
    <property type="match status" value="1"/>
</dbReference>
<dbReference type="InterPro" id="IPR011322">
    <property type="entry name" value="N-reg_PII-like_a/b"/>
</dbReference>
<gene>
    <name evidence="3" type="ORF">ACAOBT_LOCUS3298</name>
</gene>
<evidence type="ECO:0000256" key="2">
    <source>
        <dbReference type="SAM" id="SignalP"/>
    </source>
</evidence>
<dbReference type="SUPFAM" id="SSF54913">
    <property type="entry name" value="GlnB-like"/>
    <property type="match status" value="1"/>
</dbReference>
<dbReference type="PANTHER" id="PTHR23419:SF8">
    <property type="entry name" value="FI09726P"/>
    <property type="match status" value="1"/>
</dbReference>
<feature type="chain" id="PRO_5040335076" description="Protein CutA homolog" evidence="2">
    <location>
        <begin position="24"/>
        <end position="150"/>
    </location>
</feature>
<proteinExistence type="inferred from homology"/>
<dbReference type="Pfam" id="PF03091">
    <property type="entry name" value="CutA1"/>
    <property type="match status" value="1"/>
</dbReference>
<dbReference type="EMBL" id="CAKOFQ010006683">
    <property type="protein sequence ID" value="CAH1959671.1"/>
    <property type="molecule type" value="Genomic_DNA"/>
</dbReference>
<comment type="caution">
    <text evidence="3">The sequence shown here is derived from an EMBL/GenBank/DDBJ whole genome shotgun (WGS) entry which is preliminary data.</text>
</comment>
<sequence>MLLNTKGLLLPTLLLGLFRRYSATVTAKDMSEDILLSGTNSYCSGEHSVAYVTAPSQEVAKKIAHGIVEKKLAACVNIVPGITSVYEWENKINEDSEVLMMIKTRTSKVNQLTEFVKANHPYTVCEVISLPIQNGNPAYLKWINDVVPST</sequence>
<evidence type="ECO:0008006" key="5">
    <source>
        <dbReference type="Google" id="ProtNLM"/>
    </source>
</evidence>
<protein>
    <recommendedName>
        <fullName evidence="5">Protein CutA homolog</fullName>
    </recommendedName>
</protein>
<name>A0A9P0JTI3_ACAOB</name>
<dbReference type="Proteomes" id="UP001152888">
    <property type="component" value="Unassembled WGS sequence"/>
</dbReference>
<dbReference type="OrthoDB" id="2017693at2759"/>
<dbReference type="InterPro" id="IPR004323">
    <property type="entry name" value="Ion_tolerance_CutA"/>
</dbReference>
<feature type="signal peptide" evidence="2">
    <location>
        <begin position="1"/>
        <end position="23"/>
    </location>
</feature>
<dbReference type="Gene3D" id="3.30.70.120">
    <property type="match status" value="1"/>
</dbReference>
<reference evidence="3" key="1">
    <citation type="submission" date="2022-03" db="EMBL/GenBank/DDBJ databases">
        <authorList>
            <person name="Sayadi A."/>
        </authorList>
    </citation>
    <scope>NUCLEOTIDE SEQUENCE</scope>
</reference>
<organism evidence="3 4">
    <name type="scientific">Acanthoscelides obtectus</name>
    <name type="common">Bean weevil</name>
    <name type="synonym">Bruchus obtectus</name>
    <dbReference type="NCBI Taxonomy" id="200917"/>
    <lineage>
        <taxon>Eukaryota</taxon>
        <taxon>Metazoa</taxon>
        <taxon>Ecdysozoa</taxon>
        <taxon>Arthropoda</taxon>
        <taxon>Hexapoda</taxon>
        <taxon>Insecta</taxon>
        <taxon>Pterygota</taxon>
        <taxon>Neoptera</taxon>
        <taxon>Endopterygota</taxon>
        <taxon>Coleoptera</taxon>
        <taxon>Polyphaga</taxon>
        <taxon>Cucujiformia</taxon>
        <taxon>Chrysomeloidea</taxon>
        <taxon>Chrysomelidae</taxon>
        <taxon>Bruchinae</taxon>
        <taxon>Bruchini</taxon>
        <taxon>Acanthoscelides</taxon>
    </lineage>
</organism>
<keyword evidence="4" id="KW-1185">Reference proteome</keyword>
<evidence type="ECO:0000313" key="3">
    <source>
        <dbReference type="EMBL" id="CAH1959671.1"/>
    </source>
</evidence>
<dbReference type="GO" id="GO:0010038">
    <property type="term" value="P:response to metal ion"/>
    <property type="evidence" value="ECO:0007669"/>
    <property type="project" value="InterPro"/>
</dbReference>